<proteinExistence type="predicted"/>
<dbReference type="PANTHER" id="PTHR30007:SF1">
    <property type="entry name" value="BLR1914 PROTEIN"/>
    <property type="match status" value="1"/>
</dbReference>
<dbReference type="PANTHER" id="PTHR30007">
    <property type="entry name" value="PHP DOMAIN PROTEIN"/>
    <property type="match status" value="1"/>
</dbReference>
<evidence type="ECO:0000259" key="2">
    <source>
        <dbReference type="Pfam" id="PF01609"/>
    </source>
</evidence>
<gene>
    <name evidence="4" type="ORF">U2F25_31980</name>
</gene>
<feature type="domain" description="Transposase IS4-like" evidence="2">
    <location>
        <begin position="169"/>
        <end position="349"/>
    </location>
</feature>
<comment type="caution">
    <text evidence="4">The sequence shown here is derived from an EMBL/GenBank/DDBJ whole genome shotgun (WGS) entry which is preliminary data.</text>
</comment>
<dbReference type="InterPro" id="IPR025161">
    <property type="entry name" value="IS402-like_dom"/>
</dbReference>
<name>A0ABU5JN19_9ACTN</name>
<protein>
    <submittedName>
        <fullName evidence="4">IS5 family transposase</fullName>
    </submittedName>
</protein>
<evidence type="ECO:0000259" key="3">
    <source>
        <dbReference type="Pfam" id="PF13340"/>
    </source>
</evidence>
<reference evidence="4 5" key="1">
    <citation type="submission" date="2023-12" db="EMBL/GenBank/DDBJ databases">
        <title>Micromonospora sp. nov., isolated from Atacama Desert.</title>
        <authorList>
            <person name="Carro L."/>
            <person name="Golinska P."/>
            <person name="Klenk H.-P."/>
            <person name="Goodfellow M."/>
        </authorList>
    </citation>
    <scope>NUCLEOTIDE SEQUENCE [LARGE SCALE GENOMIC DNA]</scope>
    <source>
        <strain evidence="4 5">4G53</strain>
    </source>
</reference>
<evidence type="ECO:0000313" key="5">
    <source>
        <dbReference type="Proteomes" id="UP001290101"/>
    </source>
</evidence>
<feature type="region of interest" description="Disordered" evidence="1">
    <location>
        <begin position="179"/>
        <end position="203"/>
    </location>
</feature>
<dbReference type="NCBIfam" id="NF033580">
    <property type="entry name" value="transpos_IS5_3"/>
    <property type="match status" value="1"/>
</dbReference>
<dbReference type="RefSeq" id="WP_322443541.1">
    <property type="nucleotide sequence ID" value="NZ_JAXOTQ010000059.1"/>
</dbReference>
<keyword evidence="5" id="KW-1185">Reference proteome</keyword>
<feature type="domain" description="Insertion element IS402-like" evidence="3">
    <location>
        <begin position="94"/>
        <end position="151"/>
    </location>
</feature>
<dbReference type="Pfam" id="PF01609">
    <property type="entry name" value="DDE_Tnp_1"/>
    <property type="match status" value="1"/>
</dbReference>
<evidence type="ECO:0000256" key="1">
    <source>
        <dbReference type="SAM" id="MobiDB-lite"/>
    </source>
</evidence>
<dbReference type="EMBL" id="JAXOTQ010000059">
    <property type="protein sequence ID" value="MDZ5494022.1"/>
    <property type="molecule type" value="Genomic_DNA"/>
</dbReference>
<feature type="compositionally biased region" description="Gly residues" evidence="1">
    <location>
        <begin position="86"/>
        <end position="96"/>
    </location>
</feature>
<dbReference type="InterPro" id="IPR002559">
    <property type="entry name" value="Transposase_11"/>
</dbReference>
<accession>A0ABU5JN19</accession>
<dbReference type="Proteomes" id="UP001290101">
    <property type="component" value="Unassembled WGS sequence"/>
</dbReference>
<evidence type="ECO:0000313" key="4">
    <source>
        <dbReference type="EMBL" id="MDZ5494022.1"/>
    </source>
</evidence>
<sequence length="368" mass="39549">MVVSGGGGRPLRDVHGGAAQLACEAVDTPGIRNRAAVEEVKHALPVALIVPTVGAVARGDQERAQGGPADLVGEVVEAGAQLGEAGRAGGAGGPRGSGRPPKWSRRQLIDGIRWRTRVGSPWRDVPALYGPWQTVYGLFRRWQRAGVWREVVSGLQTRADAAGMITWDVSVDSTSARAHQHAAGARNHGQLQVESPGGVDDEPDDHALGRSRGGLTTKLHLACEQGRKPLSTVLTAGHRGDSPQFVPVLAGIRIPRVGGGRPRTRPDRVLADKAYSSRANRQHLVRRGIAATIPIKIDQAASRRRKGSKGGRPPTFDPGTYRQRHAVECGINQLKRNRALATRYDKLAVRYHATVHIATINEWLRPGL</sequence>
<organism evidence="4 5">
    <name type="scientific">Micromonospora sicca</name>
    <dbReference type="NCBI Taxonomy" id="2202420"/>
    <lineage>
        <taxon>Bacteria</taxon>
        <taxon>Bacillati</taxon>
        <taxon>Actinomycetota</taxon>
        <taxon>Actinomycetes</taxon>
        <taxon>Micromonosporales</taxon>
        <taxon>Micromonosporaceae</taxon>
        <taxon>Micromonospora</taxon>
    </lineage>
</organism>
<feature type="region of interest" description="Disordered" evidence="1">
    <location>
        <begin position="298"/>
        <end position="323"/>
    </location>
</feature>
<dbReference type="Pfam" id="PF13340">
    <property type="entry name" value="DUF4096"/>
    <property type="match status" value="1"/>
</dbReference>
<feature type="region of interest" description="Disordered" evidence="1">
    <location>
        <begin position="84"/>
        <end position="105"/>
    </location>
</feature>